<dbReference type="Gene3D" id="3.30.930.10">
    <property type="entry name" value="Bira Bifunctional Protein, Domain 2"/>
    <property type="match status" value="1"/>
</dbReference>
<dbReference type="NCBIfam" id="TIGR00121">
    <property type="entry name" value="birA_ligase"/>
    <property type="match status" value="1"/>
</dbReference>
<dbReference type="Pfam" id="PF03099">
    <property type="entry name" value="BPL_LplA_LipB"/>
    <property type="match status" value="1"/>
</dbReference>
<dbReference type="PANTHER" id="PTHR12835">
    <property type="entry name" value="BIOTIN PROTEIN LIGASE"/>
    <property type="match status" value="1"/>
</dbReference>
<feature type="region of interest" description="Disordered" evidence="3">
    <location>
        <begin position="311"/>
        <end position="342"/>
    </location>
</feature>
<evidence type="ECO:0000256" key="2">
    <source>
        <dbReference type="ARBA" id="ARBA00022598"/>
    </source>
</evidence>
<feature type="domain" description="BPL/LPL catalytic" evidence="5">
    <location>
        <begin position="677"/>
        <end position="871"/>
    </location>
</feature>
<sequence>MLLTVFYMVSTWVQAWKLSSLKARFTAVLNIGLDTTKPSIMFHIKPPDFIKDEKDDKKSDNHDDLLSSHLCSNKSIAKLGDLLWCQGDKRLCTIYPLQKIDVNEWLLYVPGQWNFPLYMNISKTIEQPKILDDTKMHVLIEADIENYCPNAFFELTKLENYGHAVAWTVDKVFAIIIETDIDHLIKLSIALMQNQCYINNGMILKRIESVTITGKPCSYNIGKSIVLCDKRLVGKAQWQEHINKLKIFSSTARHVAQNGTSFEIDTLPGIIIHPGCQLVSLQQPVVLKIDTSMIILMMNLINHKQCCKIDEPSIPPPTTPSSSQKNKNSSNTATPQKPPRKQLSILKDKKFDSFDKTIKPPNVLIYADNTIAKENIKKVLELSLNMDKYTIYELSSNDAKKDIWIDQTNLLIICGNVDGEIANQIIEYIIKGGKILTLCSDALKYILPSFKTAEVREHELVRFSYGKWKNVQLMHHIFCYQASPTKLRSFSQDQEDYKIQKLPKEKTNIPVSENLRDKNGKIHNFHIEVLGTEETWHTPSIVLADLSNSGGKIVFSQIHLEADPSQYECEEIKYQTLKQSNTARLEILSDLLSVHLSMDVNKNLHEEPIFESGFFLGRHEFKLRMLDNLKNKIKDNNILQMKKLQLQFCSGNDKIIKASSNILPIMIHQCPDNFSTIDYFENLKTKELGRLVIYANIMTSSMDVVNGCQLEHGLVVIPRRQTQGQGRGKNIWLSPIGCAMFTIQIHIPINSYIGCHLPILQNLVSVAIISAVKTLPGYENIDLRIKWPNDIYAGNQIKLGGLVVTTLIESKKAICNIGVGVNLSNDYPTSSLNNIIDKHNKKYNKNLSHISYEKFFALIFTELENIIDKVQNNNIDYFNDLYYEYWIHTDADISVVSKNGDIENVKIRGIDDFGFLQVEKNNGTIMTVHPDGNSFDIIKGLIVPSMER</sequence>
<name>A0A835CNQ4_APHGI</name>
<proteinExistence type="inferred from homology"/>
<dbReference type="InterPro" id="IPR004408">
    <property type="entry name" value="Biotin_CoA_COase_ligase"/>
</dbReference>
<dbReference type="InterPro" id="IPR004143">
    <property type="entry name" value="BPL_LPL_catalytic"/>
</dbReference>
<comment type="similarity">
    <text evidence="1">Belongs to the biotin--protein ligase family.</text>
</comment>
<gene>
    <name evidence="6" type="ORF">HCN44_008438</name>
</gene>
<evidence type="ECO:0000256" key="4">
    <source>
        <dbReference type="SAM" id="SignalP"/>
    </source>
</evidence>
<dbReference type="Proteomes" id="UP000639338">
    <property type="component" value="Unassembled WGS sequence"/>
</dbReference>
<dbReference type="InterPro" id="IPR045864">
    <property type="entry name" value="aa-tRNA-synth_II/BPL/LPL"/>
</dbReference>
<keyword evidence="4" id="KW-0732">Signal</keyword>
<dbReference type="PROSITE" id="PS51733">
    <property type="entry name" value="BPL_LPL_CATALYTIC"/>
    <property type="match status" value="1"/>
</dbReference>
<evidence type="ECO:0000313" key="7">
    <source>
        <dbReference type="Proteomes" id="UP000639338"/>
    </source>
</evidence>
<reference evidence="6 7" key="1">
    <citation type="submission" date="2020-08" db="EMBL/GenBank/DDBJ databases">
        <title>Aphidius gifuensis genome sequencing and assembly.</title>
        <authorList>
            <person name="Du Z."/>
        </authorList>
    </citation>
    <scope>NUCLEOTIDE SEQUENCE [LARGE SCALE GENOMIC DNA]</scope>
    <source>
        <strain evidence="6">YNYX2018</strain>
        <tissue evidence="6">Adults</tissue>
    </source>
</reference>
<dbReference type="InterPro" id="IPR003142">
    <property type="entry name" value="BPL_C"/>
</dbReference>
<dbReference type="OrthoDB" id="10250105at2759"/>
<dbReference type="Pfam" id="PF02237">
    <property type="entry name" value="BPL_C"/>
    <property type="match status" value="1"/>
</dbReference>
<evidence type="ECO:0000313" key="6">
    <source>
        <dbReference type="EMBL" id="KAF7989764.1"/>
    </source>
</evidence>
<evidence type="ECO:0000256" key="3">
    <source>
        <dbReference type="SAM" id="MobiDB-lite"/>
    </source>
</evidence>
<keyword evidence="2" id="KW-0436">Ligase</keyword>
<dbReference type="PANTHER" id="PTHR12835:SF5">
    <property type="entry name" value="BIOTIN--PROTEIN LIGASE"/>
    <property type="match status" value="1"/>
</dbReference>
<feature type="signal peptide" evidence="4">
    <location>
        <begin position="1"/>
        <end position="15"/>
    </location>
</feature>
<feature type="compositionally biased region" description="Low complexity" evidence="3">
    <location>
        <begin position="320"/>
        <end position="331"/>
    </location>
</feature>
<dbReference type="AlphaFoldDB" id="A0A835CNQ4"/>
<organism evidence="6 7">
    <name type="scientific">Aphidius gifuensis</name>
    <name type="common">Parasitoid wasp</name>
    <dbReference type="NCBI Taxonomy" id="684658"/>
    <lineage>
        <taxon>Eukaryota</taxon>
        <taxon>Metazoa</taxon>
        <taxon>Ecdysozoa</taxon>
        <taxon>Arthropoda</taxon>
        <taxon>Hexapoda</taxon>
        <taxon>Insecta</taxon>
        <taxon>Pterygota</taxon>
        <taxon>Neoptera</taxon>
        <taxon>Endopterygota</taxon>
        <taxon>Hymenoptera</taxon>
        <taxon>Apocrita</taxon>
        <taxon>Ichneumonoidea</taxon>
        <taxon>Braconidae</taxon>
        <taxon>Aphidiinae</taxon>
        <taxon>Aphidius</taxon>
    </lineage>
</organism>
<keyword evidence="7" id="KW-1185">Reference proteome</keyword>
<feature type="chain" id="PRO_5033054530" description="BPL/LPL catalytic domain-containing protein" evidence="4">
    <location>
        <begin position="16"/>
        <end position="948"/>
    </location>
</feature>
<dbReference type="GO" id="GO:0004077">
    <property type="term" value="F:biotin--[biotin carboxyl-carrier protein] ligase activity"/>
    <property type="evidence" value="ECO:0007669"/>
    <property type="project" value="InterPro"/>
</dbReference>
<protein>
    <recommendedName>
        <fullName evidence="5">BPL/LPL catalytic domain-containing protein</fullName>
    </recommendedName>
</protein>
<comment type="caution">
    <text evidence="6">The sequence shown here is derived from an EMBL/GenBank/DDBJ whole genome shotgun (WGS) entry which is preliminary data.</text>
</comment>
<dbReference type="EMBL" id="JACMRX010000005">
    <property type="protein sequence ID" value="KAF7989764.1"/>
    <property type="molecule type" value="Genomic_DNA"/>
</dbReference>
<dbReference type="SUPFAM" id="SSF55681">
    <property type="entry name" value="Class II aaRS and biotin synthetases"/>
    <property type="match status" value="1"/>
</dbReference>
<dbReference type="GO" id="GO:0005737">
    <property type="term" value="C:cytoplasm"/>
    <property type="evidence" value="ECO:0007669"/>
    <property type="project" value="TreeGrafter"/>
</dbReference>
<evidence type="ECO:0000256" key="1">
    <source>
        <dbReference type="ARBA" id="ARBA00009934"/>
    </source>
</evidence>
<accession>A0A835CNQ4</accession>
<evidence type="ECO:0000259" key="5">
    <source>
        <dbReference type="PROSITE" id="PS51733"/>
    </source>
</evidence>